<protein>
    <submittedName>
        <fullName evidence="1">16838_t:CDS:1</fullName>
    </submittedName>
</protein>
<organism evidence="1 2">
    <name type="scientific">Dentiscutata heterogama</name>
    <dbReference type="NCBI Taxonomy" id="1316150"/>
    <lineage>
        <taxon>Eukaryota</taxon>
        <taxon>Fungi</taxon>
        <taxon>Fungi incertae sedis</taxon>
        <taxon>Mucoromycota</taxon>
        <taxon>Glomeromycotina</taxon>
        <taxon>Glomeromycetes</taxon>
        <taxon>Diversisporales</taxon>
        <taxon>Gigasporaceae</taxon>
        <taxon>Dentiscutata</taxon>
    </lineage>
</organism>
<name>A0ACA9MIG3_9GLOM</name>
<accession>A0ACA9MIG3</accession>
<comment type="caution">
    <text evidence="1">The sequence shown here is derived from an EMBL/GenBank/DDBJ whole genome shotgun (WGS) entry which is preliminary data.</text>
</comment>
<reference evidence="1" key="1">
    <citation type="submission" date="2021-06" db="EMBL/GenBank/DDBJ databases">
        <authorList>
            <person name="Kallberg Y."/>
            <person name="Tangrot J."/>
            <person name="Rosling A."/>
        </authorList>
    </citation>
    <scope>NUCLEOTIDE SEQUENCE</scope>
    <source>
        <strain evidence="1">IL203A</strain>
    </source>
</reference>
<sequence length="197" mass="22813">MGGSDSTKPIYHGHNDKDVEEFLEDYEAYDASKDWSEDKMRQVIRLHVSDDLKPWIRKQIKAKNTWTELKAAITSGTQTSGDVEEKLKRLKNAKQKSNDTIKACTNWFDAGLREPFKEKVKMQCPETYEDAKKFVVLIKIRSIKELTMAVMNLKENRPPNVCRYQTNYSTQGQNGNNLNQTARSRRCYECNQDGHIS</sequence>
<gene>
    <name evidence="1" type="ORF">DHETER_LOCUS6444</name>
</gene>
<evidence type="ECO:0000313" key="1">
    <source>
        <dbReference type="EMBL" id="CAG8580423.1"/>
    </source>
</evidence>
<evidence type="ECO:0000313" key="2">
    <source>
        <dbReference type="Proteomes" id="UP000789702"/>
    </source>
</evidence>
<dbReference type="Proteomes" id="UP000789702">
    <property type="component" value="Unassembled WGS sequence"/>
</dbReference>
<dbReference type="EMBL" id="CAJVPU010008131">
    <property type="protein sequence ID" value="CAG8580423.1"/>
    <property type="molecule type" value="Genomic_DNA"/>
</dbReference>
<keyword evidence="2" id="KW-1185">Reference proteome</keyword>
<proteinExistence type="predicted"/>